<dbReference type="PANTHER" id="PTHR36115:SF4">
    <property type="entry name" value="MEMBRANE PROTEIN"/>
    <property type="match status" value="1"/>
</dbReference>
<evidence type="ECO:0000256" key="5">
    <source>
        <dbReference type="ARBA" id="ARBA00023136"/>
    </source>
</evidence>
<feature type="transmembrane region" description="Helical" evidence="6">
    <location>
        <begin position="12"/>
        <end position="34"/>
    </location>
</feature>
<evidence type="ECO:0000313" key="8">
    <source>
        <dbReference type="EMBL" id="CAI8011867.1"/>
    </source>
</evidence>
<dbReference type="AlphaFoldDB" id="A0AA35RKQ6"/>
<dbReference type="PANTHER" id="PTHR36115">
    <property type="entry name" value="PROLINE-RICH ANTIGEN HOMOLOG-RELATED"/>
    <property type="match status" value="1"/>
</dbReference>
<evidence type="ECO:0000256" key="3">
    <source>
        <dbReference type="ARBA" id="ARBA00022692"/>
    </source>
</evidence>
<keyword evidence="5 6" id="KW-0472">Membrane</keyword>
<gene>
    <name evidence="8" type="ORF">GBAR_LOCUS7622</name>
</gene>
<keyword evidence="9" id="KW-1185">Reference proteome</keyword>
<proteinExistence type="predicted"/>
<dbReference type="EMBL" id="CASHTH010001131">
    <property type="protein sequence ID" value="CAI8011867.1"/>
    <property type="molecule type" value="Genomic_DNA"/>
</dbReference>
<dbReference type="GO" id="GO:0005886">
    <property type="term" value="C:plasma membrane"/>
    <property type="evidence" value="ECO:0007669"/>
    <property type="project" value="UniProtKB-SubCell"/>
</dbReference>
<accession>A0AA35RKQ6</accession>
<keyword evidence="2" id="KW-1003">Cell membrane</keyword>
<reference evidence="8" key="1">
    <citation type="submission" date="2023-03" db="EMBL/GenBank/DDBJ databases">
        <authorList>
            <person name="Steffen K."/>
            <person name="Cardenas P."/>
        </authorList>
    </citation>
    <scope>NUCLEOTIDE SEQUENCE</scope>
</reference>
<organism evidence="8 9">
    <name type="scientific">Geodia barretti</name>
    <name type="common">Barrett's horny sponge</name>
    <dbReference type="NCBI Taxonomy" id="519541"/>
    <lineage>
        <taxon>Eukaryota</taxon>
        <taxon>Metazoa</taxon>
        <taxon>Porifera</taxon>
        <taxon>Demospongiae</taxon>
        <taxon>Heteroscleromorpha</taxon>
        <taxon>Tetractinellida</taxon>
        <taxon>Astrophorina</taxon>
        <taxon>Geodiidae</taxon>
        <taxon>Geodia</taxon>
    </lineage>
</organism>
<dbReference type="InterPro" id="IPR051791">
    <property type="entry name" value="Pra-immunoreactive"/>
</dbReference>
<protein>
    <recommendedName>
        <fullName evidence="7">RDD domain-containing protein</fullName>
    </recommendedName>
</protein>
<keyword evidence="3 6" id="KW-0812">Transmembrane</keyword>
<evidence type="ECO:0000256" key="6">
    <source>
        <dbReference type="SAM" id="Phobius"/>
    </source>
</evidence>
<dbReference type="Proteomes" id="UP001174909">
    <property type="component" value="Unassembled WGS sequence"/>
</dbReference>
<evidence type="ECO:0000256" key="2">
    <source>
        <dbReference type="ARBA" id="ARBA00022475"/>
    </source>
</evidence>
<dbReference type="Pfam" id="PF06271">
    <property type="entry name" value="RDD"/>
    <property type="match status" value="1"/>
</dbReference>
<name>A0AA35RKQ6_GEOBA</name>
<evidence type="ECO:0000256" key="1">
    <source>
        <dbReference type="ARBA" id="ARBA00004651"/>
    </source>
</evidence>
<comment type="subcellular location">
    <subcellularLocation>
        <location evidence="1">Cell membrane</location>
        <topology evidence="1">Multi-pass membrane protein</topology>
    </subcellularLocation>
</comment>
<evidence type="ECO:0000313" key="9">
    <source>
        <dbReference type="Proteomes" id="UP001174909"/>
    </source>
</evidence>
<comment type="caution">
    <text evidence="8">The sequence shown here is derived from an EMBL/GenBank/DDBJ whole genome shotgun (WGS) entry which is preliminary data.</text>
</comment>
<sequence>MEYASPIRRMFATILDGILFFLTLIIGYIIWWLIVLGRGQTPGKQLLGIRAVKRDGGPGGWGTTFVREVVKVVAHSFVIGFFADAILLLIDDDEHRSLSDRLADTVIVRNTQRIV</sequence>
<evidence type="ECO:0000259" key="7">
    <source>
        <dbReference type="Pfam" id="PF06271"/>
    </source>
</evidence>
<keyword evidence="4 6" id="KW-1133">Transmembrane helix</keyword>
<evidence type="ECO:0000256" key="4">
    <source>
        <dbReference type="ARBA" id="ARBA00022989"/>
    </source>
</evidence>
<feature type="domain" description="RDD" evidence="7">
    <location>
        <begin position="21"/>
        <end position="103"/>
    </location>
</feature>
<dbReference type="InterPro" id="IPR010432">
    <property type="entry name" value="RDD"/>
</dbReference>